<keyword evidence="4" id="KW-0238">DNA-binding</keyword>
<keyword evidence="5" id="KW-0804">Transcription</keyword>
<dbReference type="EMBL" id="JABEBT010000027">
    <property type="protein sequence ID" value="KAF7636748.1"/>
    <property type="molecule type" value="Genomic_DNA"/>
</dbReference>
<dbReference type="InterPro" id="IPR001357">
    <property type="entry name" value="BRCT_dom"/>
</dbReference>
<feature type="region of interest" description="Disordered" evidence="7">
    <location>
        <begin position="1"/>
        <end position="175"/>
    </location>
</feature>
<feature type="compositionally biased region" description="Basic and acidic residues" evidence="7">
    <location>
        <begin position="86"/>
        <end position="95"/>
    </location>
</feature>
<feature type="compositionally biased region" description="Low complexity" evidence="7">
    <location>
        <begin position="20"/>
        <end position="37"/>
    </location>
</feature>
<feature type="compositionally biased region" description="Polar residues" evidence="7">
    <location>
        <begin position="541"/>
        <end position="558"/>
    </location>
</feature>
<dbReference type="GO" id="GO:0060261">
    <property type="term" value="P:positive regulation of transcription initiation by RNA polymerase II"/>
    <property type="evidence" value="ECO:0007669"/>
    <property type="project" value="InterPro"/>
</dbReference>
<dbReference type="SUPFAM" id="SSF54447">
    <property type="entry name" value="ssDNA-binding transcriptional regulator domain"/>
    <property type="match status" value="1"/>
</dbReference>
<dbReference type="SUPFAM" id="SSF52113">
    <property type="entry name" value="BRCT domain"/>
    <property type="match status" value="2"/>
</dbReference>
<evidence type="ECO:0000256" key="2">
    <source>
        <dbReference type="ARBA" id="ARBA00009001"/>
    </source>
</evidence>
<evidence type="ECO:0000313" key="9">
    <source>
        <dbReference type="EMBL" id="KAF7636748.1"/>
    </source>
</evidence>
<dbReference type="Proteomes" id="UP000605970">
    <property type="component" value="Unassembled WGS sequence"/>
</dbReference>
<feature type="region of interest" description="Disordered" evidence="7">
    <location>
        <begin position="309"/>
        <end position="374"/>
    </location>
</feature>
<evidence type="ECO:0000256" key="1">
    <source>
        <dbReference type="ARBA" id="ARBA00004123"/>
    </source>
</evidence>
<feature type="region of interest" description="Disordered" evidence="7">
    <location>
        <begin position="510"/>
        <end position="588"/>
    </location>
</feature>
<name>A0A8S9ZU81_9BILA</name>
<evidence type="ECO:0000256" key="3">
    <source>
        <dbReference type="ARBA" id="ARBA00023015"/>
    </source>
</evidence>
<dbReference type="Pfam" id="PF02229">
    <property type="entry name" value="PC4"/>
    <property type="match status" value="1"/>
</dbReference>
<comment type="similarity">
    <text evidence="2">Belongs to the transcriptional coactivator PC4 family.</text>
</comment>
<keyword evidence="3" id="KW-0805">Transcription regulation</keyword>
<feature type="compositionally biased region" description="Low complexity" evidence="7">
    <location>
        <begin position="320"/>
        <end position="331"/>
    </location>
</feature>
<dbReference type="InterPro" id="IPR003173">
    <property type="entry name" value="PC4_C"/>
</dbReference>
<dbReference type="Gene3D" id="3.40.50.10190">
    <property type="entry name" value="BRCT domain"/>
    <property type="match status" value="1"/>
</dbReference>
<evidence type="ECO:0000256" key="7">
    <source>
        <dbReference type="SAM" id="MobiDB-lite"/>
    </source>
</evidence>
<feature type="compositionally biased region" description="Low complexity" evidence="7">
    <location>
        <begin position="361"/>
        <end position="373"/>
    </location>
</feature>
<feature type="compositionally biased region" description="Acidic residues" evidence="7">
    <location>
        <begin position="74"/>
        <end position="85"/>
    </location>
</feature>
<dbReference type="InterPro" id="IPR036420">
    <property type="entry name" value="BRCT_dom_sf"/>
</dbReference>
<dbReference type="PANTHER" id="PTHR13215">
    <property type="entry name" value="RNA POLYMERASE II TRANSCRIPTIONAL COACTIVATOR"/>
    <property type="match status" value="1"/>
</dbReference>
<evidence type="ECO:0000313" key="10">
    <source>
        <dbReference type="Proteomes" id="UP000605970"/>
    </source>
</evidence>
<sequence length="892" mass="100316">MSSSDSSIDEPVPVTKKGKATAAKATSKAQPKVAAKANNKKRIAAKADSDSSVSSADEQPIAKNKGSKRKALSDESDDSSGDEDYQPVKKKEVKPPQKKGKAAATKAVSDDDESENDSVKAKNGKKAAGQKKAATKDVSDENASEDDSSKAKNGKKATGKAPASTTYEVDNEGNELLPIGPKRYVAITSFRGNLNCNIREYYQKDGKWAPTKKGISLSQAQLFEFEKILPEIKKRMATKKFLFGYDMSEIDKAEKTPTSEPFPSTSASTAEFSGVLSPLEPLDPNKFRNIMLDKQDVLVKQEITIKQEMPSNAVSQQRLSMESMSIESSTSNEFREKSVSLDSATPKGTFYHPTTPSTPLSHQQCHSQPSQSPAVQQLQQMNMSLQHPPLVQQQIQQNHLHQYFPAQPPMQQSMHPQHSYNSLPFSSMHQSGQYGINQQQMIQHQPNYNNMMSGHPHWVQQQQCHQQPPPYQHLSVQNQQQMFQQHHLVKQQLNHQQLLQQQQQNCGGNNFPIVDANNGTVPHQQHIPSSHFIPHPSSQIQQQHLTPTNQQRQPNSTKIPPEYFNYQQTQQQQQFKPPPPHYGQSSQISNVYSPYNNFSLQQQRSTTTLLSPTENIIQQSPSSQEKLMRPAQMIVGQGFSTPEYTSNFNSSNNNSNIIYAHQQHRHQTPQQQQQILQQGILQNQQVVQQQIHQQQQPLIQTQQSIGQQHQQQVVFTPLNPLNPDICLTGCVFLLIDDCNPQLVDSSLLPSLIRFYGGDIESNNPRGIPERVTHVICSSLIMNNLFKSINYCLFEYVDRIPRKIKRVVTLHWLNDTLGKRKVEPPSKACHLPGFWSLLQPNPQISSKVISFYGFDQSDSNAIKFMIRSVGAYCLPFSYKTDFLVINKSSLNDK</sequence>
<dbReference type="Gene3D" id="2.30.31.10">
    <property type="entry name" value="Transcriptional Coactivator Pc4, Chain A"/>
    <property type="match status" value="1"/>
</dbReference>
<protein>
    <submittedName>
        <fullName evidence="9">PC4 domain-containing protein</fullName>
    </submittedName>
</protein>
<dbReference type="GO" id="GO:0003713">
    <property type="term" value="F:transcription coactivator activity"/>
    <property type="evidence" value="ECO:0007669"/>
    <property type="project" value="InterPro"/>
</dbReference>
<comment type="caution">
    <text evidence="9">The sequence shown here is derived from an EMBL/GenBank/DDBJ whole genome shotgun (WGS) entry which is preliminary data.</text>
</comment>
<dbReference type="OrthoDB" id="342264at2759"/>
<dbReference type="PROSITE" id="PS50172">
    <property type="entry name" value="BRCT"/>
    <property type="match status" value="1"/>
</dbReference>
<evidence type="ECO:0000256" key="4">
    <source>
        <dbReference type="ARBA" id="ARBA00023125"/>
    </source>
</evidence>
<feature type="compositionally biased region" description="Low complexity" evidence="7">
    <location>
        <begin position="525"/>
        <end position="540"/>
    </location>
</feature>
<accession>A0A8S9ZU81</accession>
<proteinExistence type="inferred from homology"/>
<gene>
    <name evidence="9" type="ORF">Mgra_00003929</name>
</gene>
<dbReference type="GO" id="GO:0003677">
    <property type="term" value="F:DNA binding"/>
    <property type="evidence" value="ECO:0007669"/>
    <property type="project" value="UniProtKB-KW"/>
</dbReference>
<keyword evidence="10" id="KW-1185">Reference proteome</keyword>
<organism evidence="9 10">
    <name type="scientific">Meloidogyne graminicola</name>
    <dbReference type="NCBI Taxonomy" id="189291"/>
    <lineage>
        <taxon>Eukaryota</taxon>
        <taxon>Metazoa</taxon>
        <taxon>Ecdysozoa</taxon>
        <taxon>Nematoda</taxon>
        <taxon>Chromadorea</taxon>
        <taxon>Rhabditida</taxon>
        <taxon>Tylenchina</taxon>
        <taxon>Tylenchomorpha</taxon>
        <taxon>Tylenchoidea</taxon>
        <taxon>Meloidogynidae</taxon>
        <taxon>Meloidogyninae</taxon>
        <taxon>Meloidogyne</taxon>
    </lineage>
</organism>
<dbReference type="InterPro" id="IPR045125">
    <property type="entry name" value="Sub1/Tcp4-like"/>
</dbReference>
<feature type="compositionally biased region" description="Polar residues" evidence="7">
    <location>
        <begin position="309"/>
        <end position="319"/>
    </location>
</feature>
<dbReference type="GO" id="GO:0005634">
    <property type="term" value="C:nucleus"/>
    <property type="evidence" value="ECO:0007669"/>
    <property type="project" value="UniProtKB-SubCell"/>
</dbReference>
<reference evidence="9" key="1">
    <citation type="journal article" date="2020" name="Ecol. Evol.">
        <title>Genome structure and content of the rice root-knot nematode (Meloidogyne graminicola).</title>
        <authorList>
            <person name="Phan N.T."/>
            <person name="Danchin E.G.J."/>
            <person name="Klopp C."/>
            <person name="Perfus-Barbeoch L."/>
            <person name="Kozlowski D.K."/>
            <person name="Koutsovoulos G.D."/>
            <person name="Lopez-Roques C."/>
            <person name="Bouchez O."/>
            <person name="Zahm M."/>
            <person name="Besnard G."/>
            <person name="Bellafiore S."/>
        </authorList>
    </citation>
    <scope>NUCLEOTIDE SEQUENCE</scope>
    <source>
        <strain evidence="9">VN-18</strain>
    </source>
</reference>
<feature type="domain" description="BRCT" evidence="8">
    <location>
        <begin position="722"/>
        <end position="821"/>
    </location>
</feature>
<evidence type="ECO:0000256" key="6">
    <source>
        <dbReference type="ARBA" id="ARBA00023242"/>
    </source>
</evidence>
<dbReference type="InterPro" id="IPR009044">
    <property type="entry name" value="ssDNA-bd_transcriptional_reg"/>
</dbReference>
<keyword evidence="6" id="KW-0539">Nucleus</keyword>
<dbReference type="AlphaFoldDB" id="A0A8S9ZU81"/>
<evidence type="ECO:0000259" key="8">
    <source>
        <dbReference type="PROSITE" id="PS50172"/>
    </source>
</evidence>
<evidence type="ECO:0000256" key="5">
    <source>
        <dbReference type="ARBA" id="ARBA00023163"/>
    </source>
</evidence>
<comment type="subcellular location">
    <subcellularLocation>
        <location evidence="1">Nucleus</location>
    </subcellularLocation>
</comment>